<comment type="similarity">
    <text evidence="3">Belongs to the Nudix hydrolase family. NudK subfamily.</text>
</comment>
<dbReference type="SUPFAM" id="SSF55811">
    <property type="entry name" value="Nudix"/>
    <property type="match status" value="1"/>
</dbReference>
<dbReference type="GO" id="GO:0016787">
    <property type="term" value="F:hydrolase activity"/>
    <property type="evidence" value="ECO:0007669"/>
    <property type="project" value="UniProtKB-KW"/>
</dbReference>
<evidence type="ECO:0000256" key="3">
    <source>
        <dbReference type="ARBA" id="ARBA00007275"/>
    </source>
</evidence>
<evidence type="ECO:0000256" key="6">
    <source>
        <dbReference type="ARBA" id="ARBA00032162"/>
    </source>
</evidence>
<name>A0AAJ5WSC3_9BACT</name>
<dbReference type="GO" id="GO:0019693">
    <property type="term" value="P:ribose phosphate metabolic process"/>
    <property type="evidence" value="ECO:0007669"/>
    <property type="project" value="TreeGrafter"/>
</dbReference>
<feature type="domain" description="Nudix hydrolase" evidence="8">
    <location>
        <begin position="45"/>
        <end position="173"/>
    </location>
</feature>
<dbReference type="InterPro" id="IPR000086">
    <property type="entry name" value="NUDIX_hydrolase_dom"/>
</dbReference>
<dbReference type="AlphaFoldDB" id="A0AAJ5WSC3"/>
<dbReference type="GO" id="GO:0006753">
    <property type="term" value="P:nucleoside phosphate metabolic process"/>
    <property type="evidence" value="ECO:0007669"/>
    <property type="project" value="TreeGrafter"/>
</dbReference>
<sequence>MIDEQQNPWQIVSAQEIYTNPWIALTEYQVINPSGGKGIYGKVHFRNLAVGVLPLDQDLNTYLVGQYRFTLDRYSWEIPEGGCPENTDPLLSAQRELLEETGLVAARWEPLAELHLSNSVTDEYGIVYLARQLEQGTAEPEETEQLQVKKLPFAEVYQMMEKGIITDSLSVAAILKVKIMLADGRIS</sequence>
<comment type="cofactor">
    <cofactor evidence="2">
        <name>Mg(2+)</name>
        <dbReference type="ChEBI" id="CHEBI:18420"/>
    </cofactor>
</comment>
<protein>
    <recommendedName>
        <fullName evidence="4">GDP-mannose pyrophosphatase</fullName>
    </recommendedName>
    <alternativeName>
        <fullName evidence="6">GDP-mannose hydrolase</fullName>
    </alternativeName>
    <alternativeName>
        <fullName evidence="7">GDPMK</fullName>
    </alternativeName>
</protein>
<comment type="catalytic activity">
    <reaction evidence="1">
        <text>GDP-alpha-D-mannose + H2O = alpha-D-mannose 1-phosphate + GMP + 2 H(+)</text>
        <dbReference type="Rhea" id="RHEA:27978"/>
        <dbReference type="ChEBI" id="CHEBI:15377"/>
        <dbReference type="ChEBI" id="CHEBI:15378"/>
        <dbReference type="ChEBI" id="CHEBI:57527"/>
        <dbReference type="ChEBI" id="CHEBI:58115"/>
        <dbReference type="ChEBI" id="CHEBI:58409"/>
    </reaction>
</comment>
<evidence type="ECO:0000256" key="5">
    <source>
        <dbReference type="ARBA" id="ARBA00022801"/>
    </source>
</evidence>
<dbReference type="Gene3D" id="3.90.79.10">
    <property type="entry name" value="Nucleoside Triphosphate Pyrophosphohydrolase"/>
    <property type="match status" value="1"/>
</dbReference>
<evidence type="ECO:0000256" key="1">
    <source>
        <dbReference type="ARBA" id="ARBA00000847"/>
    </source>
</evidence>
<evidence type="ECO:0000313" key="10">
    <source>
        <dbReference type="Proteomes" id="UP001220610"/>
    </source>
</evidence>
<dbReference type="PANTHER" id="PTHR11839:SF18">
    <property type="entry name" value="NUDIX HYDROLASE DOMAIN-CONTAINING PROTEIN"/>
    <property type="match status" value="1"/>
</dbReference>
<organism evidence="9 10">
    <name type="scientific">Candidatus Pseudobacter hemicellulosilyticus</name>
    <dbReference type="NCBI Taxonomy" id="3121375"/>
    <lineage>
        <taxon>Bacteria</taxon>
        <taxon>Pseudomonadati</taxon>
        <taxon>Bacteroidota</taxon>
        <taxon>Chitinophagia</taxon>
        <taxon>Chitinophagales</taxon>
        <taxon>Chitinophagaceae</taxon>
        <taxon>Pseudobacter</taxon>
    </lineage>
</organism>
<dbReference type="InterPro" id="IPR015797">
    <property type="entry name" value="NUDIX_hydrolase-like_dom_sf"/>
</dbReference>
<reference evidence="9" key="1">
    <citation type="submission" date="2023-03" db="EMBL/GenBank/DDBJ databases">
        <title>Andean soil-derived lignocellulolytic bacterial consortium as a source of novel taxa and putative plastic-active enzymes.</title>
        <authorList>
            <person name="Diaz-Garcia L."/>
            <person name="Chuvochina M."/>
            <person name="Feuerriegel G."/>
            <person name="Bunk B."/>
            <person name="Sproer C."/>
            <person name="Streit W.R."/>
            <person name="Rodriguez L.M."/>
            <person name="Overmann J."/>
            <person name="Jimenez D.J."/>
        </authorList>
    </citation>
    <scope>NUCLEOTIDE SEQUENCE</scope>
    <source>
        <strain evidence="9">MAG 7</strain>
    </source>
</reference>
<keyword evidence="5 9" id="KW-0378">Hydrolase</keyword>
<dbReference type="GO" id="GO:0005829">
    <property type="term" value="C:cytosol"/>
    <property type="evidence" value="ECO:0007669"/>
    <property type="project" value="TreeGrafter"/>
</dbReference>
<evidence type="ECO:0000256" key="4">
    <source>
        <dbReference type="ARBA" id="ARBA00016377"/>
    </source>
</evidence>
<dbReference type="Proteomes" id="UP001220610">
    <property type="component" value="Chromosome"/>
</dbReference>
<gene>
    <name evidence="9" type="ORF">P0Y53_20110</name>
</gene>
<evidence type="ECO:0000256" key="7">
    <source>
        <dbReference type="ARBA" id="ARBA00032272"/>
    </source>
</evidence>
<dbReference type="PANTHER" id="PTHR11839">
    <property type="entry name" value="UDP/ADP-SUGAR PYROPHOSPHATASE"/>
    <property type="match status" value="1"/>
</dbReference>
<dbReference type="EMBL" id="CP119311">
    <property type="protein sequence ID" value="WEK34798.1"/>
    <property type="molecule type" value="Genomic_DNA"/>
</dbReference>
<accession>A0AAJ5WSC3</accession>
<dbReference type="CDD" id="cd24161">
    <property type="entry name" value="NUDIX_ADPRase_Ndx2"/>
    <property type="match status" value="1"/>
</dbReference>
<dbReference type="Pfam" id="PF00293">
    <property type="entry name" value="NUDIX"/>
    <property type="match status" value="1"/>
</dbReference>
<evidence type="ECO:0000313" key="9">
    <source>
        <dbReference type="EMBL" id="WEK34798.1"/>
    </source>
</evidence>
<proteinExistence type="inferred from homology"/>
<dbReference type="PROSITE" id="PS51462">
    <property type="entry name" value="NUDIX"/>
    <property type="match status" value="1"/>
</dbReference>
<evidence type="ECO:0000259" key="8">
    <source>
        <dbReference type="PROSITE" id="PS51462"/>
    </source>
</evidence>
<evidence type="ECO:0000256" key="2">
    <source>
        <dbReference type="ARBA" id="ARBA00001946"/>
    </source>
</evidence>